<dbReference type="Pfam" id="PF05795">
    <property type="entry name" value="Plasmodium_Vir"/>
    <property type="match status" value="1"/>
</dbReference>
<dbReference type="InterPro" id="IPR008780">
    <property type="entry name" value="Plasmodium_Vir"/>
</dbReference>
<evidence type="ECO:0000313" key="1">
    <source>
        <dbReference type="EMBL" id="GAB69761.1"/>
    </source>
</evidence>
<dbReference type="VEuPathDB" id="PlasmoDB:PCYB_005100"/>
<dbReference type="Proteomes" id="UP000006319">
    <property type="component" value="Unassembled WGS sequence"/>
</dbReference>
<dbReference type="GeneID" id="14696303"/>
<dbReference type="PhylomeDB" id="K6UFA5"/>
<protein>
    <recommendedName>
        <fullName evidence="3">CYIR protein</fullName>
    </recommendedName>
</protein>
<accession>K6UFA5</accession>
<gene>
    <name evidence="1" type="ORF">PCYB_005100</name>
</gene>
<feature type="non-terminal residue" evidence="1">
    <location>
        <position position="172"/>
    </location>
</feature>
<evidence type="ECO:0000313" key="2">
    <source>
        <dbReference type="Proteomes" id="UP000006319"/>
    </source>
</evidence>
<keyword evidence="2" id="KW-1185">Reference proteome</keyword>
<dbReference type="KEGG" id="pcy:PCYB_005100"/>
<evidence type="ECO:0008006" key="3">
    <source>
        <dbReference type="Google" id="ProtNLM"/>
    </source>
</evidence>
<organism evidence="1 2">
    <name type="scientific">Plasmodium cynomolgi (strain B)</name>
    <dbReference type="NCBI Taxonomy" id="1120755"/>
    <lineage>
        <taxon>Eukaryota</taxon>
        <taxon>Sar</taxon>
        <taxon>Alveolata</taxon>
        <taxon>Apicomplexa</taxon>
        <taxon>Aconoidasida</taxon>
        <taxon>Haemosporida</taxon>
        <taxon>Plasmodiidae</taxon>
        <taxon>Plasmodium</taxon>
        <taxon>Plasmodium (Plasmodium)</taxon>
    </lineage>
</organism>
<sequence length="172" mass="20676">MKQENEGEFKDHHCNLLSLWIYEQLDRIFKDNHSKVSQFYANFLFILSKVFTNSDESQIIKCLRDFSVFFPLNNWKIHKDLYEYCVDYDKIIVLADSSDEKCTKYEEYIQEKTLVYNEFQRLYKGAYNKDDVFYEKCKRYYTIKTIPELKCEEKTLAQGMSKADLHCPGLLD</sequence>
<dbReference type="RefSeq" id="XP_004227979.1">
    <property type="nucleotide sequence ID" value="XM_004227931.1"/>
</dbReference>
<proteinExistence type="predicted"/>
<dbReference type="AlphaFoldDB" id="K6UFA5"/>
<dbReference type="EMBL" id="DF157771">
    <property type="protein sequence ID" value="GAB69761.1"/>
    <property type="molecule type" value="Genomic_DNA"/>
</dbReference>
<reference evidence="1 2" key="1">
    <citation type="journal article" date="2012" name="Nat. Genet.">
        <title>Plasmodium cynomolgi genome sequences provide insight into Plasmodium vivax and the monkey malaria clade.</title>
        <authorList>
            <person name="Tachibana S."/>
            <person name="Sullivan S.A."/>
            <person name="Kawai S."/>
            <person name="Nakamura S."/>
            <person name="Kim H.R."/>
            <person name="Goto N."/>
            <person name="Arisue N."/>
            <person name="Palacpac N.M.Q."/>
            <person name="Honma H."/>
            <person name="Yagi M."/>
            <person name="Tougan T."/>
            <person name="Katakai Y."/>
            <person name="Kaneko O."/>
            <person name="Mita T."/>
            <person name="Kita K."/>
            <person name="Yasutomi Y."/>
            <person name="Sutton P.L."/>
            <person name="Shakhbatyan R."/>
            <person name="Horii T."/>
            <person name="Yasunaga T."/>
            <person name="Barnwell J.W."/>
            <person name="Escalante A.A."/>
            <person name="Carlton J.M."/>
            <person name="Tanabe K."/>
        </authorList>
    </citation>
    <scope>NUCLEOTIDE SEQUENCE [LARGE SCALE GENOMIC DNA]</scope>
    <source>
        <strain evidence="1 2">B</strain>
    </source>
</reference>
<name>K6UFA5_PLACD</name>